<feature type="compositionally biased region" description="Basic and acidic residues" evidence="1">
    <location>
        <begin position="24"/>
        <end position="43"/>
    </location>
</feature>
<feature type="region of interest" description="Disordered" evidence="1">
    <location>
        <begin position="24"/>
        <end position="53"/>
    </location>
</feature>
<dbReference type="Proteomes" id="UP000053791">
    <property type="component" value="Unassembled WGS sequence"/>
</dbReference>
<evidence type="ECO:0000256" key="2">
    <source>
        <dbReference type="SAM" id="SignalP"/>
    </source>
</evidence>
<feature type="chain" id="PRO_5007150428" description="RcnB family protein" evidence="2">
    <location>
        <begin position="24"/>
        <end position="117"/>
    </location>
</feature>
<keyword evidence="2" id="KW-0732">Signal</keyword>
<evidence type="ECO:0008006" key="5">
    <source>
        <dbReference type="Google" id="ProtNLM"/>
    </source>
</evidence>
<dbReference type="RefSeq" id="WP_068344551.1">
    <property type="nucleotide sequence ID" value="NZ_LQBQ01000001.1"/>
</dbReference>
<dbReference type="AlphaFoldDB" id="A0A117KHC5"/>
<feature type="signal peptide" evidence="2">
    <location>
        <begin position="1"/>
        <end position="23"/>
    </location>
</feature>
<reference evidence="3 4" key="1">
    <citation type="submission" date="2015-12" db="EMBL/GenBank/DDBJ databases">
        <authorList>
            <person name="Shamseldin A."/>
            <person name="Moawad H."/>
            <person name="Abd El-Rahim W.M."/>
            <person name="Sadowsky M.J."/>
        </authorList>
    </citation>
    <scope>NUCLEOTIDE SEQUENCE [LARGE SCALE GENOMIC DNA]</scope>
    <source>
        <strain evidence="3 4">ZGT118</strain>
    </source>
</reference>
<proteinExistence type="predicted"/>
<accession>A0A117KHC5</accession>
<dbReference type="OrthoDB" id="7666115at2"/>
<dbReference type="Gene3D" id="3.10.450.160">
    <property type="entry name" value="inner membrane protein cigr"/>
    <property type="match status" value="1"/>
</dbReference>
<evidence type="ECO:0000313" key="4">
    <source>
        <dbReference type="Proteomes" id="UP000053791"/>
    </source>
</evidence>
<name>A0A117KHC5_9RHOB</name>
<evidence type="ECO:0000256" key="1">
    <source>
        <dbReference type="SAM" id="MobiDB-lite"/>
    </source>
</evidence>
<sequence length="117" mass="12782">MFRFIVSFLAVLSVVLATGVAEAKDKGNNKGKGPDKVKVDKGQGPKAVPPGQVKRYTRGAKLPNDLNFDYIDDLDDWKLKPLPPGQRYIKIDNEIVSIAEDTKTVIDAVGIVGDLMK</sequence>
<organism evidence="3 4">
    <name type="scientific">Ruegeria marisrubri</name>
    <dbReference type="NCBI Taxonomy" id="1685379"/>
    <lineage>
        <taxon>Bacteria</taxon>
        <taxon>Pseudomonadati</taxon>
        <taxon>Pseudomonadota</taxon>
        <taxon>Alphaproteobacteria</taxon>
        <taxon>Rhodobacterales</taxon>
        <taxon>Roseobacteraceae</taxon>
        <taxon>Ruegeria</taxon>
    </lineage>
</organism>
<dbReference type="EMBL" id="LQBQ01000001">
    <property type="protein sequence ID" value="KUJ86099.1"/>
    <property type="molecule type" value="Genomic_DNA"/>
</dbReference>
<protein>
    <recommendedName>
        <fullName evidence="5">RcnB family protein</fullName>
    </recommendedName>
</protein>
<comment type="caution">
    <text evidence="3">The sequence shown here is derived from an EMBL/GenBank/DDBJ whole genome shotgun (WGS) entry which is preliminary data.</text>
</comment>
<evidence type="ECO:0000313" key="3">
    <source>
        <dbReference type="EMBL" id="KUJ86099.1"/>
    </source>
</evidence>
<keyword evidence="4" id="KW-1185">Reference proteome</keyword>
<dbReference type="STRING" id="1685379.AVO45_03810"/>
<gene>
    <name evidence="3" type="ORF">AVO45_03810</name>
</gene>